<dbReference type="Proteomes" id="UP000002878">
    <property type="component" value="Chromosome"/>
</dbReference>
<dbReference type="EMBL" id="CP003332">
    <property type="protein sequence ID" value="AFJ61933.1"/>
    <property type="molecule type" value="Genomic_DNA"/>
</dbReference>
<evidence type="ECO:0000313" key="2">
    <source>
        <dbReference type="Proteomes" id="UP000002878"/>
    </source>
</evidence>
<reference evidence="1 2" key="1">
    <citation type="journal article" date="2012" name="J. Biotechnol.">
        <title>Genome sequence of the plant growth promoting strain Bacillus amyloliquefaciens subsp. plantarum B9601-Y2 and expression of mersacidin and other secondary metabolites.</title>
        <authorList>
            <person name="He P."/>
            <person name="Hao K."/>
            <person name="Blom J."/>
            <person name="Ruckert C."/>
            <person name="Vater J."/>
            <person name="Mao Z."/>
            <person name="Wu Y."/>
            <person name="Hou M."/>
            <person name="He P."/>
            <person name="He Y."/>
            <person name="Borriss R."/>
        </authorList>
    </citation>
    <scope>NUCLEOTIDE SEQUENCE [LARGE SCALE GENOMIC DNA]</scope>
    <source>
        <strain evidence="1">Y2</strain>
    </source>
</reference>
<dbReference type="HOGENOM" id="CLU_1493305_0_0_9"/>
<sequence length="180" mass="19785">MSGVVRLDNLAAVYGGAHIHSVKAKLNVENGNVGVVGVPYEGERELRLFKRATDPAKEKAAIVAQDEIMYDQTRRSQNNLKYFKIDAGQIFRVYDLVEGDIFSVSPDLIDALGEQVVIGNKVTLQANSFKYKEIAEADVADQRFVGRIEAIEKIGTQTVTGKPGYVGGMLDLVVIRVEQN</sequence>
<accession>I2C5K9</accession>
<dbReference type="RefSeq" id="WP_014417873.1">
    <property type="nucleotide sequence ID" value="NC_017061.1"/>
</dbReference>
<gene>
    <name evidence="1" type="ORF">MUS_1964</name>
</gene>
<evidence type="ECO:0000313" key="1">
    <source>
        <dbReference type="EMBL" id="AFJ61933.1"/>
    </source>
</evidence>
<name>I2C5K9_BACAY</name>
<protein>
    <submittedName>
        <fullName evidence="1">Uncharacterized protein</fullName>
    </submittedName>
</protein>
<organism evidence="1 2">
    <name type="scientific">Bacillus amyloliquefaciens (strain Y2)</name>
    <name type="common">Bacillus amyloliquefaciens subsp. plantarum (strain B9601-Y2)</name>
    <dbReference type="NCBI Taxonomy" id="1155777"/>
    <lineage>
        <taxon>Bacteria</taxon>
        <taxon>Bacillati</taxon>
        <taxon>Bacillota</taxon>
        <taxon>Bacilli</taxon>
        <taxon>Bacillales</taxon>
        <taxon>Bacillaceae</taxon>
        <taxon>Bacillus</taxon>
        <taxon>Bacillus amyloliquefaciens group</taxon>
    </lineage>
</organism>
<dbReference type="KEGG" id="bya:BANAU_1740"/>
<dbReference type="KEGG" id="bqy:MUS_1964"/>
<dbReference type="AlphaFoldDB" id="I2C5K9"/>
<proteinExistence type="predicted"/>